<dbReference type="PROSITE" id="PS51257">
    <property type="entry name" value="PROKAR_LIPOPROTEIN"/>
    <property type="match status" value="1"/>
</dbReference>
<evidence type="ECO:0000259" key="1">
    <source>
        <dbReference type="Pfam" id="PF20243"/>
    </source>
</evidence>
<dbReference type="RefSeq" id="WP_155285704.1">
    <property type="nucleotide sequence ID" value="NZ_BLBC01000023.1"/>
</dbReference>
<comment type="caution">
    <text evidence="2">The sequence shown here is derived from an EMBL/GenBank/DDBJ whole genome shotgun (WGS) entry which is preliminary data.</text>
</comment>
<dbReference type="InterPro" id="IPR046863">
    <property type="entry name" value="MbnP-like_dom"/>
</dbReference>
<reference evidence="3" key="1">
    <citation type="journal article" date="2020" name="Int. J. Syst. Evol. Microbiol.">
        <title>Capnocytophaga felis sp. nov. isolated from the feline oral cavity.</title>
        <authorList>
            <person name="Suzuki M."/>
            <person name="Umeda K."/>
            <person name="Kimura M."/>
            <person name="Imaoka K."/>
            <person name="Morikawa S."/>
            <person name="Maeda K."/>
        </authorList>
    </citation>
    <scope>NUCLEOTIDE SEQUENCE [LARGE SCALE GENOMIC DNA]</scope>
    <source>
        <strain evidence="3">KC07070</strain>
    </source>
</reference>
<feature type="domain" description="Copper-binding protein MbnP-like" evidence="1">
    <location>
        <begin position="36"/>
        <end position="227"/>
    </location>
</feature>
<evidence type="ECO:0000313" key="2">
    <source>
        <dbReference type="EMBL" id="GET47094.1"/>
    </source>
</evidence>
<accession>A0A5M4BBZ1</accession>
<keyword evidence="3" id="KW-1185">Reference proteome</keyword>
<proteinExistence type="predicted"/>
<evidence type="ECO:0000313" key="3">
    <source>
        <dbReference type="Proteomes" id="UP000398217"/>
    </source>
</evidence>
<dbReference type="EMBL" id="BLBC01000023">
    <property type="protein sequence ID" value="GET47094.1"/>
    <property type="molecule type" value="Genomic_DNA"/>
</dbReference>
<gene>
    <name evidence="2" type="ORF">RCZ01_23960</name>
</gene>
<dbReference type="Proteomes" id="UP000398217">
    <property type="component" value="Unassembled WGS sequence"/>
</dbReference>
<name>A0A5M4BBZ1_9FLAO</name>
<organism evidence="2 3">
    <name type="scientific">Capnocytophaga felis</name>
    <dbReference type="NCBI Taxonomy" id="2267611"/>
    <lineage>
        <taxon>Bacteria</taxon>
        <taxon>Pseudomonadati</taxon>
        <taxon>Bacteroidota</taxon>
        <taxon>Flavobacteriia</taxon>
        <taxon>Flavobacteriales</taxon>
        <taxon>Flavobacteriaceae</taxon>
        <taxon>Capnocytophaga</taxon>
    </lineage>
</organism>
<protein>
    <recommendedName>
        <fullName evidence="1">Copper-binding protein MbnP-like domain-containing protein</fullName>
    </recommendedName>
</protein>
<sequence length="264" mass="29133">MKVKHLKSITIVAVIALLGSCTKTEEIIKEIKNEAGEITLTFDNVYADEDFVLNKEYTLSNGEKIKPSTATYIISNVVLTKEDGSVYAIPKSKSYFIVDESKKANTAKINLMGIPTGKYTKITFGIGIDEAQYKAGAGGQGDLTERAREFGMMWSWQAGYKFIKFEGEFTSATKANEEFKVHTGKTGDVYNYAQSELSLTEKAIISPEKTSYITIKADLSKILDGEFKPSLEQTPQIMGGEGVRQITQKNVKLIFSVGSVQNTK</sequence>
<dbReference type="AlphaFoldDB" id="A0A5M4BBZ1"/>
<dbReference type="OrthoDB" id="1422031at2"/>
<dbReference type="Pfam" id="PF20243">
    <property type="entry name" value="MbnP"/>
    <property type="match status" value="1"/>
</dbReference>